<feature type="compositionally biased region" description="Basic and acidic residues" evidence="1">
    <location>
        <begin position="36"/>
        <end position="46"/>
    </location>
</feature>
<name>M1BCL5_SOLTU</name>
<dbReference type="PaxDb" id="4113-PGSC0003DMT400042166"/>
<organism evidence="3 4">
    <name type="scientific">Solanum tuberosum</name>
    <name type="common">Potato</name>
    <dbReference type="NCBI Taxonomy" id="4113"/>
    <lineage>
        <taxon>Eukaryota</taxon>
        <taxon>Viridiplantae</taxon>
        <taxon>Streptophyta</taxon>
        <taxon>Embryophyta</taxon>
        <taxon>Tracheophyta</taxon>
        <taxon>Spermatophyta</taxon>
        <taxon>Magnoliopsida</taxon>
        <taxon>eudicotyledons</taxon>
        <taxon>Gunneridae</taxon>
        <taxon>Pentapetalae</taxon>
        <taxon>asterids</taxon>
        <taxon>lamiids</taxon>
        <taxon>Solanales</taxon>
        <taxon>Solanaceae</taxon>
        <taxon>Solanoideae</taxon>
        <taxon>Solaneae</taxon>
        <taxon>Solanum</taxon>
    </lineage>
</organism>
<dbReference type="CDD" id="cd13214">
    <property type="entry name" value="PH-GRAM_WBP2"/>
    <property type="match status" value="1"/>
</dbReference>
<dbReference type="GO" id="GO:0003700">
    <property type="term" value="F:DNA-binding transcription factor activity"/>
    <property type="evidence" value="ECO:0000318"/>
    <property type="project" value="GO_Central"/>
</dbReference>
<dbReference type="OrthoDB" id="1259151at2759"/>
<dbReference type="GO" id="GO:0043565">
    <property type="term" value="F:sequence-specific DNA binding"/>
    <property type="evidence" value="ECO:0000318"/>
    <property type="project" value="GO_Central"/>
</dbReference>
<evidence type="ECO:0000259" key="2">
    <source>
        <dbReference type="PROSITE" id="PS51369"/>
    </source>
</evidence>
<dbReference type="HOGENOM" id="CLU_611659_0_0_1"/>
<dbReference type="PROSITE" id="PS51369">
    <property type="entry name" value="TCP"/>
    <property type="match status" value="1"/>
</dbReference>
<dbReference type="InParanoid" id="M1BCL5"/>
<evidence type="ECO:0000313" key="4">
    <source>
        <dbReference type="Proteomes" id="UP000011115"/>
    </source>
</evidence>
<dbReference type="GO" id="GO:0003713">
    <property type="term" value="F:transcription coactivator activity"/>
    <property type="evidence" value="ECO:0007669"/>
    <property type="project" value="InterPro"/>
</dbReference>
<dbReference type="InterPro" id="IPR044852">
    <property type="entry name" value="WBP2-like"/>
</dbReference>
<dbReference type="PANTHER" id="PTHR31606:SF9">
    <property type="entry name" value="UPF0664 STRESS-INDUCED PROTEIN C29B12.11C-LIKE"/>
    <property type="match status" value="1"/>
</dbReference>
<dbReference type="GO" id="GO:0005634">
    <property type="term" value="C:nucleus"/>
    <property type="evidence" value="ECO:0000318"/>
    <property type="project" value="GO_Central"/>
</dbReference>
<dbReference type="AlphaFoldDB" id="M1BCL5"/>
<dbReference type="Pfam" id="PF03634">
    <property type="entry name" value="TCP"/>
    <property type="match status" value="1"/>
</dbReference>
<dbReference type="Proteomes" id="UP000011115">
    <property type="component" value="Unassembled WGS sequence"/>
</dbReference>
<dbReference type="STRING" id="4113.M1BCL5"/>
<proteinExistence type="predicted"/>
<feature type="region of interest" description="Disordered" evidence="1">
    <location>
        <begin position="23"/>
        <end position="46"/>
    </location>
</feature>
<dbReference type="InterPro" id="IPR017887">
    <property type="entry name" value="TF_TCP_subgr"/>
</dbReference>
<reference evidence="4" key="1">
    <citation type="journal article" date="2011" name="Nature">
        <title>Genome sequence and analysis of the tuber crop potato.</title>
        <authorList>
            <consortium name="The Potato Genome Sequencing Consortium"/>
        </authorList>
    </citation>
    <scope>NUCLEOTIDE SEQUENCE [LARGE SCALE GENOMIC DNA]</scope>
    <source>
        <strain evidence="4">cv. DM1-3 516 R44</strain>
    </source>
</reference>
<dbReference type="eggNOG" id="KOG3294">
    <property type="taxonomic scope" value="Eukaryota"/>
</dbReference>
<reference evidence="3" key="2">
    <citation type="submission" date="2015-06" db="UniProtKB">
        <authorList>
            <consortium name="EnsemblPlants"/>
        </authorList>
    </citation>
    <scope>IDENTIFICATION</scope>
    <source>
        <strain evidence="3">DM1-3 516 R44</strain>
    </source>
</reference>
<feature type="domain" description="TCP" evidence="2">
    <location>
        <begin position="37"/>
        <end position="91"/>
    </location>
</feature>
<evidence type="ECO:0000313" key="3">
    <source>
        <dbReference type="EnsemblPlants" id="PGSC0003DMT400042166"/>
    </source>
</evidence>
<dbReference type="SUPFAM" id="SSF50729">
    <property type="entry name" value="PH domain-like"/>
    <property type="match status" value="1"/>
</dbReference>
<dbReference type="ExpressionAtlas" id="M1BCL5">
    <property type="expression patterns" value="baseline and differential"/>
</dbReference>
<dbReference type="PANTHER" id="PTHR31606">
    <property type="entry name" value="WW DOMAIN BINDING PROTEIN 2, ISOFORM E"/>
    <property type="match status" value="1"/>
</dbReference>
<dbReference type="SMR" id="M1BCL5"/>
<evidence type="ECO:0000256" key="1">
    <source>
        <dbReference type="SAM" id="MobiDB-lite"/>
    </source>
</evidence>
<dbReference type="EnsemblPlants" id="PGSC0003DMT400042166">
    <property type="protein sequence ID" value="PGSC0003DMT400042166"/>
    <property type="gene ID" value="PGSC0003DMG400016363"/>
</dbReference>
<gene>
    <name evidence="3" type="primary">LOC102604852</name>
</gene>
<protein>
    <submittedName>
        <fullName evidence="3">Transcription factor TCP7</fullName>
    </submittedName>
</protein>
<sequence length="448" mass="49071">MSTSVEPNGAVLLDSTAGSGGGVANSNGALTVKKQPAKDRHSKVDGRGRRIRMPIVCAARVFQLTRELGHKSDGQTIEWLLRQAEPSIIAATGTGTIPASFSTVSVSLRNSISSVSASAPVDHKLPSPSLLHPLISPAPFLLGKRLRSEDDDNGSGDKDVVPSAGFWAVPARPDFGQVWSFAAPPPEISHSAAMISHPSRLLQQQMEEASVGRVGNYFPIAQGHLNLLASLSGSEEGLQTYSPTMLLGLFKNVTECVLDPPKVVQFWTPHARAFFYICPVESLGEVQTKGTIYLSNIRMVFVAKNPRDNFIAFDIPLLFVHGEKLNQPIFFCKNISGYVNPVIPANANEDSIIPHSFKIMFKECDCEAFIPLVFKLIGKVRRRYRRSRAKHRVDPLHEATKTPVDEMTRYAYVDPNDSTSIFLQLQPTPKSRLGCRMNQSQPTAETSI</sequence>
<dbReference type="Gramene" id="PGSC0003DMT400042166">
    <property type="protein sequence ID" value="PGSC0003DMT400042166"/>
    <property type="gene ID" value="PGSC0003DMG400016363"/>
</dbReference>
<accession>M1BCL5</accession>
<keyword evidence="4" id="KW-1185">Reference proteome</keyword>